<keyword evidence="2" id="KW-1185">Reference proteome</keyword>
<dbReference type="OrthoDB" id="3694059at2"/>
<accession>A0A1B2HHM3</accession>
<dbReference type="KEGG" id="led:BBK82_15190"/>
<proteinExistence type="predicted"/>
<gene>
    <name evidence="1" type="ORF">BBK82_15190</name>
</gene>
<evidence type="ECO:0000313" key="1">
    <source>
        <dbReference type="EMBL" id="ANZ37210.1"/>
    </source>
</evidence>
<name>A0A1B2HHM3_9PSEU</name>
<dbReference type="STRING" id="1586287.BBK82_15190"/>
<dbReference type="Proteomes" id="UP000093053">
    <property type="component" value="Chromosome"/>
</dbReference>
<organism evidence="1 2">
    <name type="scientific">Lentzea guizhouensis</name>
    <dbReference type="NCBI Taxonomy" id="1586287"/>
    <lineage>
        <taxon>Bacteria</taxon>
        <taxon>Bacillati</taxon>
        <taxon>Actinomycetota</taxon>
        <taxon>Actinomycetes</taxon>
        <taxon>Pseudonocardiales</taxon>
        <taxon>Pseudonocardiaceae</taxon>
        <taxon>Lentzea</taxon>
    </lineage>
</organism>
<sequence length="114" mass="12842">MSALFELLGGVLGEIMSPGGDDHLRGRGAVYLDGRWEEGELFFGPTKVIWNEQIIFSPQEGRVEKVTDDDEAWQVEPNLVVLHFRRAHDTVLLALHPKDLEQHVSKVLELPEIG</sequence>
<reference evidence="1 2" key="1">
    <citation type="submission" date="2016-07" db="EMBL/GenBank/DDBJ databases">
        <title>Complete genome sequence of the Lentzea guizhouensis DHS C013.</title>
        <authorList>
            <person name="Cao C."/>
        </authorList>
    </citation>
    <scope>NUCLEOTIDE SEQUENCE [LARGE SCALE GENOMIC DNA]</scope>
    <source>
        <strain evidence="1 2">DHS C013</strain>
    </source>
</reference>
<evidence type="ECO:0000313" key="2">
    <source>
        <dbReference type="Proteomes" id="UP000093053"/>
    </source>
</evidence>
<dbReference type="EMBL" id="CP016793">
    <property type="protein sequence ID" value="ANZ37210.1"/>
    <property type="molecule type" value="Genomic_DNA"/>
</dbReference>
<dbReference type="RefSeq" id="WP_065915604.1">
    <property type="nucleotide sequence ID" value="NZ_CP016793.1"/>
</dbReference>
<dbReference type="AlphaFoldDB" id="A0A1B2HHM3"/>
<protein>
    <submittedName>
        <fullName evidence="1">Uncharacterized protein</fullName>
    </submittedName>
</protein>